<dbReference type="RefSeq" id="WP_345615957.1">
    <property type="nucleotide sequence ID" value="NZ_BAABJV010000022.1"/>
</dbReference>
<dbReference type="Pfam" id="PF04686">
    <property type="entry name" value="SsgA"/>
    <property type="match status" value="1"/>
</dbReference>
<organism evidence="7 8">
    <name type="scientific">Streptomyces sanyensis</name>
    <dbReference type="NCBI Taxonomy" id="568869"/>
    <lineage>
        <taxon>Bacteria</taxon>
        <taxon>Bacillati</taxon>
        <taxon>Actinomycetota</taxon>
        <taxon>Actinomycetes</taxon>
        <taxon>Kitasatosporales</taxon>
        <taxon>Streptomycetaceae</taxon>
        <taxon>Streptomyces</taxon>
    </lineage>
</organism>
<evidence type="ECO:0000256" key="1">
    <source>
        <dbReference type="ARBA" id="ARBA00004431"/>
    </source>
</evidence>
<comment type="similarity">
    <text evidence="2">Belongs to the SsgA family.</text>
</comment>
<evidence type="ECO:0000256" key="4">
    <source>
        <dbReference type="ARBA" id="ARBA00022969"/>
    </source>
</evidence>
<evidence type="ECO:0000256" key="5">
    <source>
        <dbReference type="ARBA" id="ARBA00023210"/>
    </source>
</evidence>
<name>A0ABP9BCN3_9ACTN</name>
<dbReference type="Proteomes" id="UP001501147">
    <property type="component" value="Unassembled WGS sequence"/>
</dbReference>
<keyword evidence="5" id="KW-0717">Septation</keyword>
<protein>
    <submittedName>
        <fullName evidence="7">SsgA family sporulation/cell division regulator</fullName>
    </submittedName>
</protein>
<comment type="subcellular location">
    <subcellularLocation>
        <location evidence="1">Cell septum</location>
    </subcellularLocation>
</comment>
<keyword evidence="8" id="KW-1185">Reference proteome</keyword>
<sequence>MSPTVKEHARGRIVTDAPQYRPVRVSLSYDPAEDPQSVSFAFPSGKEWTFPREVLESGLTTPVRRGDIEVWPCGRVQAVVEFHTADGVAVVQFEAKTLRRFLRHTYAQAAAAPTA</sequence>
<accession>A0ABP9BCN3</accession>
<gene>
    <name evidence="7" type="ORF">GCM10023329_52490</name>
</gene>
<reference evidence="8" key="1">
    <citation type="journal article" date="2019" name="Int. J. Syst. Evol. Microbiol.">
        <title>The Global Catalogue of Microorganisms (GCM) 10K type strain sequencing project: providing services to taxonomists for standard genome sequencing and annotation.</title>
        <authorList>
            <consortium name="The Broad Institute Genomics Platform"/>
            <consortium name="The Broad Institute Genome Sequencing Center for Infectious Disease"/>
            <person name="Wu L."/>
            <person name="Ma J."/>
        </authorList>
    </citation>
    <scope>NUCLEOTIDE SEQUENCE [LARGE SCALE GENOMIC DNA]</scope>
    <source>
        <strain evidence="8">JCM 18324</strain>
    </source>
</reference>
<evidence type="ECO:0000313" key="7">
    <source>
        <dbReference type="EMBL" id="GAA4793641.1"/>
    </source>
</evidence>
<evidence type="ECO:0000313" key="8">
    <source>
        <dbReference type="Proteomes" id="UP001501147"/>
    </source>
</evidence>
<dbReference type="Gene3D" id="2.30.31.20">
    <property type="entry name" value="Sporulation-specific cell division protein SsgB"/>
    <property type="match status" value="1"/>
</dbReference>
<dbReference type="InterPro" id="IPR006776">
    <property type="entry name" value="SsgB"/>
</dbReference>
<evidence type="ECO:0000256" key="2">
    <source>
        <dbReference type="ARBA" id="ARBA00009323"/>
    </source>
</evidence>
<proteinExistence type="inferred from homology"/>
<dbReference type="InterPro" id="IPR038658">
    <property type="entry name" value="SsgB_sf"/>
</dbReference>
<comment type="caution">
    <text evidence="7">The sequence shown here is derived from an EMBL/GenBank/DDBJ whole genome shotgun (WGS) entry which is preliminary data.</text>
</comment>
<evidence type="ECO:0000256" key="6">
    <source>
        <dbReference type="ARBA" id="ARBA00023306"/>
    </source>
</evidence>
<keyword evidence="4" id="KW-0749">Sporulation</keyword>
<keyword evidence="6" id="KW-0131">Cell cycle</keyword>
<dbReference type="EMBL" id="BAABJV010000022">
    <property type="protein sequence ID" value="GAA4793641.1"/>
    <property type="molecule type" value="Genomic_DNA"/>
</dbReference>
<keyword evidence="3" id="KW-0132">Cell division</keyword>
<evidence type="ECO:0000256" key="3">
    <source>
        <dbReference type="ARBA" id="ARBA00022618"/>
    </source>
</evidence>